<gene>
    <name evidence="12" type="ORF">SBA5_20035</name>
</gene>
<evidence type="ECO:0000256" key="3">
    <source>
        <dbReference type="ARBA" id="ARBA00022448"/>
    </source>
</evidence>
<comment type="function">
    <text evidence="1">The reaction center of purple bacteria contains a tightly bound cytochrome molecule which re-reduces the photo oxidized primary electron donor.</text>
</comment>
<accession>A0A2N9L713</accession>
<keyword evidence="5" id="KW-0349">Heme</keyword>
<evidence type="ECO:0000256" key="4">
    <source>
        <dbReference type="ARBA" id="ARBA00022531"/>
    </source>
</evidence>
<keyword evidence="8" id="KW-0249">Electron transport</keyword>
<evidence type="ECO:0000256" key="8">
    <source>
        <dbReference type="ARBA" id="ARBA00022982"/>
    </source>
</evidence>
<feature type="domain" description="Doubled CXXCH motif" evidence="11">
    <location>
        <begin position="359"/>
        <end position="395"/>
    </location>
</feature>
<keyword evidence="7" id="KW-0732">Signal</keyword>
<dbReference type="InterPro" id="IPR003158">
    <property type="entry name" value="Photosyn_RC_cyt_c-su"/>
</dbReference>
<feature type="domain" description="Doubled CXXCH motif" evidence="11">
    <location>
        <begin position="268"/>
        <end position="301"/>
    </location>
</feature>
<dbReference type="Gene3D" id="3.90.10.10">
    <property type="entry name" value="Cytochrome C3"/>
    <property type="match status" value="2"/>
</dbReference>
<evidence type="ECO:0000256" key="10">
    <source>
        <dbReference type="SAM" id="MobiDB-lite"/>
    </source>
</evidence>
<protein>
    <recommendedName>
        <fullName evidence="2">Photosynthetic reaction center cytochrome c subunit</fullName>
    </recommendedName>
</protein>
<dbReference type="GO" id="GO:0020037">
    <property type="term" value="F:heme binding"/>
    <property type="evidence" value="ECO:0007669"/>
    <property type="project" value="InterPro"/>
</dbReference>
<dbReference type="Pfam" id="PF09699">
    <property type="entry name" value="Paired_CXXCH_1"/>
    <property type="match status" value="3"/>
</dbReference>
<evidence type="ECO:0000256" key="6">
    <source>
        <dbReference type="ARBA" id="ARBA00022723"/>
    </source>
</evidence>
<evidence type="ECO:0000256" key="9">
    <source>
        <dbReference type="ARBA" id="ARBA00023004"/>
    </source>
</evidence>
<evidence type="ECO:0000256" key="2">
    <source>
        <dbReference type="ARBA" id="ARBA00015978"/>
    </source>
</evidence>
<name>A0A2N9L713_9BACT</name>
<dbReference type="GO" id="GO:0016491">
    <property type="term" value="F:oxidoreductase activity"/>
    <property type="evidence" value="ECO:0007669"/>
    <property type="project" value="TreeGrafter"/>
</dbReference>
<dbReference type="NCBIfam" id="NF033196">
    <property type="entry name" value="c_type_nonphoto"/>
    <property type="match status" value="1"/>
</dbReference>
<dbReference type="AlphaFoldDB" id="A0A2N9L713"/>
<keyword evidence="3" id="KW-0813">Transport</keyword>
<dbReference type="NCBIfam" id="TIGR01905">
    <property type="entry name" value="paired_CXXCH_1"/>
    <property type="match status" value="2"/>
</dbReference>
<feature type="compositionally biased region" description="Polar residues" evidence="10">
    <location>
        <begin position="137"/>
        <end position="147"/>
    </location>
</feature>
<dbReference type="Proteomes" id="UP000239735">
    <property type="component" value="Unassembled WGS sequence"/>
</dbReference>
<dbReference type="InterPro" id="IPR010177">
    <property type="entry name" value="Paired_CXXCH_1"/>
</dbReference>
<organism evidence="12 13">
    <name type="scientific">Candidatus Sulfuritelmatomonas gaucii</name>
    <dbReference type="NCBI Taxonomy" id="2043161"/>
    <lineage>
        <taxon>Bacteria</taxon>
        <taxon>Pseudomonadati</taxon>
        <taxon>Acidobacteriota</taxon>
        <taxon>Terriglobia</taxon>
        <taxon>Terriglobales</taxon>
        <taxon>Acidobacteriaceae</taxon>
        <taxon>Candidatus Sulfuritelmatomonas</taxon>
    </lineage>
</organism>
<dbReference type="Gene3D" id="1.10.287.3080">
    <property type="match status" value="1"/>
</dbReference>
<dbReference type="NCBIfam" id="TIGR03508">
    <property type="entry name" value="decahem_SO"/>
    <property type="match status" value="1"/>
</dbReference>
<dbReference type="GO" id="GO:0019684">
    <property type="term" value="P:photosynthesis, light reaction"/>
    <property type="evidence" value="ECO:0007669"/>
    <property type="project" value="InterPro"/>
</dbReference>
<reference evidence="13" key="1">
    <citation type="submission" date="2018-02" db="EMBL/GenBank/DDBJ databases">
        <authorList>
            <person name="Hausmann B."/>
        </authorList>
    </citation>
    <scope>NUCLEOTIDE SEQUENCE [LARGE SCALE GENOMIC DNA]</scope>
    <source>
        <strain evidence="13">Peat soil MAG SbA5</strain>
    </source>
</reference>
<evidence type="ECO:0000256" key="1">
    <source>
        <dbReference type="ARBA" id="ARBA00003196"/>
    </source>
</evidence>
<dbReference type="InterPro" id="IPR023119">
    <property type="entry name" value="Multihaem_cyt_PRC_cyt_su-like"/>
</dbReference>
<evidence type="ECO:0000313" key="12">
    <source>
        <dbReference type="EMBL" id="SPE19088.1"/>
    </source>
</evidence>
<feature type="region of interest" description="Disordered" evidence="10">
    <location>
        <begin position="131"/>
        <end position="168"/>
    </location>
</feature>
<dbReference type="GO" id="GO:0009055">
    <property type="term" value="F:electron transfer activity"/>
    <property type="evidence" value="ECO:0007669"/>
    <property type="project" value="InterPro"/>
</dbReference>
<keyword evidence="9" id="KW-0408">Iron</keyword>
<dbReference type="GO" id="GO:0030077">
    <property type="term" value="C:plasma membrane light-harvesting complex"/>
    <property type="evidence" value="ECO:0007669"/>
    <property type="project" value="InterPro"/>
</dbReference>
<evidence type="ECO:0000256" key="5">
    <source>
        <dbReference type="ARBA" id="ARBA00022617"/>
    </source>
</evidence>
<feature type="domain" description="Doubled CXXCH motif" evidence="11">
    <location>
        <begin position="309"/>
        <end position="349"/>
    </location>
</feature>
<dbReference type="PANTHER" id="PTHR35038">
    <property type="entry name" value="DISSIMILATORY SULFITE REDUCTASE SIRA"/>
    <property type="match status" value="1"/>
</dbReference>
<dbReference type="InterPro" id="IPR020015">
    <property type="entry name" value="Decahaem_cyt-c_DmsE"/>
</dbReference>
<dbReference type="PANTHER" id="PTHR35038:SF6">
    <property type="entry name" value="SURFACE LOCALIZED DECAHEME CYTOCHROME C LIPOPROTEIN"/>
    <property type="match status" value="1"/>
</dbReference>
<keyword evidence="6" id="KW-0479">Metal-binding</keyword>
<keyword evidence="4" id="KW-0602">Photosynthesis</keyword>
<evidence type="ECO:0000313" key="13">
    <source>
        <dbReference type="Proteomes" id="UP000239735"/>
    </source>
</evidence>
<dbReference type="SUPFAM" id="SSF48695">
    <property type="entry name" value="Multiheme cytochromes"/>
    <property type="match status" value="2"/>
</dbReference>
<evidence type="ECO:0000259" key="11">
    <source>
        <dbReference type="Pfam" id="PF09699"/>
    </source>
</evidence>
<dbReference type="InterPro" id="IPR051829">
    <property type="entry name" value="Multiheme_Cytochr_ET"/>
</dbReference>
<dbReference type="Gene3D" id="1.10.468.10">
    <property type="entry name" value="Photosynthetic Reaction Center, subunit C, domain 2"/>
    <property type="match status" value="1"/>
</dbReference>
<dbReference type="GO" id="GO:0005506">
    <property type="term" value="F:iron ion binding"/>
    <property type="evidence" value="ECO:0007669"/>
    <property type="project" value="InterPro"/>
</dbReference>
<proteinExistence type="predicted"/>
<sequence>MAVMAMALFARASLSQAPQGPQLAPPRTFPAPTNLKVLPEDLSGQQVHDIMEHWAGSLGTQCDSCHAEDQENAAPDGHPRLNFADDSKPMKAVARLMYRMTEEINNNYIPKGRGSDIPVTCGTCHRGRVSPEPFTIQAPSGQRTTHVQKAGEETPQPTGEAKPDGHQPLQQVSSKFVDGAACETCHKEVVRDFANNPHSGPVPMHEGKSVTCESCHGPGTAHAEGGALTMIFNPVTATAKEVDEKCQACHGSKHASFERSVHGDGGVSCIGCHVIHASAAPKYLLKMEQPQLCFQCHSDVKPQFSMPVHHKVEEELIECTDCHDAHGAFGENMLPSARWQFIVCIKCHLPAAGPFIYEHAAVKAEGCIGCHFPHGGPNPHLLIQENVNTICLQCHLPSSNSTAGLPDVPAHILSAQSPSCISCHSSIHGSNTSEVFLRPTQGKSER</sequence>
<dbReference type="Pfam" id="PF02276">
    <property type="entry name" value="CytoC_RC"/>
    <property type="match status" value="1"/>
</dbReference>
<dbReference type="EMBL" id="OKRB01000075">
    <property type="protein sequence ID" value="SPE19088.1"/>
    <property type="molecule type" value="Genomic_DNA"/>
</dbReference>
<evidence type="ECO:0000256" key="7">
    <source>
        <dbReference type="ARBA" id="ARBA00022729"/>
    </source>
</evidence>
<dbReference type="InterPro" id="IPR036280">
    <property type="entry name" value="Multihaem_cyt_sf"/>
</dbReference>